<evidence type="ECO:0000256" key="1">
    <source>
        <dbReference type="SAM" id="SignalP"/>
    </source>
</evidence>
<keyword evidence="3" id="KW-1185">Reference proteome</keyword>
<dbReference type="GO" id="GO:0008237">
    <property type="term" value="F:metallopeptidase activity"/>
    <property type="evidence" value="ECO:0007669"/>
    <property type="project" value="InterPro"/>
</dbReference>
<dbReference type="EMBL" id="QXWK01000025">
    <property type="protein sequence ID" value="NBH62493.1"/>
    <property type="molecule type" value="Genomic_DNA"/>
</dbReference>
<dbReference type="AlphaFoldDB" id="A0A845QP47"/>
<gene>
    <name evidence="2" type="ORF">D0435_12620</name>
</gene>
<dbReference type="RefSeq" id="WP_160202781.1">
    <property type="nucleotide sequence ID" value="NZ_QXWK01000025.1"/>
</dbReference>
<evidence type="ECO:0008006" key="4">
    <source>
        <dbReference type="Google" id="ProtNLM"/>
    </source>
</evidence>
<dbReference type="InterPro" id="IPR024079">
    <property type="entry name" value="MetalloPept_cat_dom_sf"/>
</dbReference>
<feature type="chain" id="PRO_5038788035" description="SH3 domain-containing protein" evidence="1">
    <location>
        <begin position="25"/>
        <end position="334"/>
    </location>
</feature>
<name>A0A845QP47_9FIRM</name>
<protein>
    <recommendedName>
        <fullName evidence="4">SH3 domain-containing protein</fullName>
    </recommendedName>
</protein>
<comment type="caution">
    <text evidence="2">The sequence shown here is derived from an EMBL/GenBank/DDBJ whole genome shotgun (WGS) entry which is preliminary data.</text>
</comment>
<accession>A0A845QP47</accession>
<sequence>MKRKVISVFFIGLLLLGNSRVSFGDTEKIMYAKEQTWLYSSGHETARYAVVPIGKNQKVATKGLVKAILSGGRKVYYYEVECLGQILYIPRSKVSSRKPAKPVSIRYLFKELKVDDKIKIHDRPSISGKVLKTKDRSIYTIGQAGNWYVVYIEGKIGYIRKNSDSIKNVRKPDYIPIRISDKEYPDTAERTNMKERIYLQYAQLSQKIRERLMQRNVEIYCKEHFIEPFEGNGSLGYTESRPHKAVIYLKDEGIEFSFIHEVGHAVTRYLLNEDKDLDKLLLEQRKLKLEPYYAKSMSEWAAEILRVLVKSPKELKEKAPRSYLFLMRQVLNVY</sequence>
<dbReference type="Proteomes" id="UP000446866">
    <property type="component" value="Unassembled WGS sequence"/>
</dbReference>
<reference evidence="2 3" key="1">
    <citation type="submission" date="2018-08" db="EMBL/GenBank/DDBJ databases">
        <title>Murine metabolic-syndrome-specific gut microbial biobank.</title>
        <authorList>
            <person name="Liu C."/>
        </authorList>
    </citation>
    <scope>NUCLEOTIDE SEQUENCE [LARGE SCALE GENOMIC DNA]</scope>
    <source>
        <strain evidence="2 3">28</strain>
    </source>
</reference>
<evidence type="ECO:0000313" key="2">
    <source>
        <dbReference type="EMBL" id="NBH62493.1"/>
    </source>
</evidence>
<dbReference type="Gene3D" id="2.30.30.40">
    <property type="entry name" value="SH3 Domains"/>
    <property type="match status" value="1"/>
</dbReference>
<keyword evidence="1" id="KW-0732">Signal</keyword>
<dbReference type="Gene3D" id="3.40.390.10">
    <property type="entry name" value="Collagenase (Catalytic Domain)"/>
    <property type="match status" value="1"/>
</dbReference>
<evidence type="ECO:0000313" key="3">
    <source>
        <dbReference type="Proteomes" id="UP000446866"/>
    </source>
</evidence>
<dbReference type="SUPFAM" id="SSF55486">
    <property type="entry name" value="Metalloproteases ('zincins'), catalytic domain"/>
    <property type="match status" value="1"/>
</dbReference>
<proteinExistence type="predicted"/>
<feature type="signal peptide" evidence="1">
    <location>
        <begin position="1"/>
        <end position="24"/>
    </location>
</feature>
<organism evidence="2 3">
    <name type="scientific">Anaerotruncus colihominis</name>
    <dbReference type="NCBI Taxonomy" id="169435"/>
    <lineage>
        <taxon>Bacteria</taxon>
        <taxon>Bacillati</taxon>
        <taxon>Bacillota</taxon>
        <taxon>Clostridia</taxon>
        <taxon>Eubacteriales</taxon>
        <taxon>Oscillospiraceae</taxon>
        <taxon>Anaerotruncus</taxon>
    </lineage>
</organism>